<dbReference type="Pfam" id="PF13205">
    <property type="entry name" value="Big_5"/>
    <property type="match status" value="7"/>
</dbReference>
<feature type="chain" id="PRO_5038453305" description="Ig-like domain-containing protein" evidence="2">
    <location>
        <begin position="26"/>
        <end position="2129"/>
    </location>
</feature>
<gene>
    <name evidence="6" type="ORF">BHD05_11735</name>
</gene>
<evidence type="ECO:0000313" key="7">
    <source>
        <dbReference type="Proteomes" id="UP000464507"/>
    </source>
</evidence>
<evidence type="ECO:0000256" key="2">
    <source>
        <dbReference type="SAM" id="SignalP"/>
    </source>
</evidence>
<organism evidence="6 7">
    <name type="scientific">Marisediminicola antarctica</name>
    <dbReference type="NCBI Taxonomy" id="674079"/>
    <lineage>
        <taxon>Bacteria</taxon>
        <taxon>Bacillati</taxon>
        <taxon>Actinomycetota</taxon>
        <taxon>Actinomycetes</taxon>
        <taxon>Micrococcales</taxon>
        <taxon>Microbacteriaceae</taxon>
        <taxon>Marisediminicola</taxon>
    </lineage>
</organism>
<feature type="domain" description="SbsA Ig-like" evidence="3">
    <location>
        <begin position="790"/>
        <end position="890"/>
    </location>
</feature>
<dbReference type="Pfam" id="PF13313">
    <property type="entry name" value="DUF4082"/>
    <property type="match status" value="5"/>
</dbReference>
<dbReference type="InterPro" id="IPR032812">
    <property type="entry name" value="SbsA_Ig"/>
</dbReference>
<dbReference type="InterPro" id="IPR025141">
    <property type="entry name" value="DUF4082"/>
</dbReference>
<dbReference type="Gene3D" id="2.60.40.650">
    <property type="match status" value="1"/>
</dbReference>
<feature type="domain" description="DUF4082" evidence="4">
    <location>
        <begin position="1984"/>
        <end position="2121"/>
    </location>
</feature>
<feature type="domain" description="DUF4082" evidence="4">
    <location>
        <begin position="1164"/>
        <end position="1305"/>
    </location>
</feature>
<dbReference type="Gene3D" id="2.60.40.3710">
    <property type="match status" value="1"/>
</dbReference>
<feature type="domain" description="DUF4082" evidence="4">
    <location>
        <begin position="1428"/>
        <end position="1569"/>
    </location>
</feature>
<feature type="signal peptide" evidence="2">
    <location>
        <begin position="1"/>
        <end position="25"/>
    </location>
</feature>
<dbReference type="InterPro" id="IPR014756">
    <property type="entry name" value="Ig_E-set"/>
</dbReference>
<feature type="domain" description="N,N-dimethylformamidase beta subunit-like C-terminal" evidence="5">
    <location>
        <begin position="95"/>
        <end position="492"/>
    </location>
</feature>
<proteinExistence type="predicted"/>
<feature type="domain" description="DUF4082" evidence="4">
    <location>
        <begin position="638"/>
        <end position="782"/>
    </location>
</feature>
<reference evidence="6 7" key="1">
    <citation type="submission" date="2016-09" db="EMBL/GenBank/DDBJ databases">
        <title>Complete genome sequence of microbes from the polar regions.</title>
        <authorList>
            <person name="Liao L."/>
            <person name="Chen B."/>
        </authorList>
    </citation>
    <scope>NUCLEOTIDE SEQUENCE [LARGE SCALE GENOMIC DNA]</scope>
    <source>
        <strain evidence="6 7">ZS314</strain>
    </source>
</reference>
<evidence type="ECO:0000259" key="3">
    <source>
        <dbReference type="Pfam" id="PF13205"/>
    </source>
</evidence>
<dbReference type="SUPFAM" id="SSF81296">
    <property type="entry name" value="E set domains"/>
    <property type="match status" value="1"/>
</dbReference>
<feature type="domain" description="SbsA Ig-like" evidence="3">
    <location>
        <begin position="1319"/>
        <end position="1411"/>
    </location>
</feature>
<dbReference type="OrthoDB" id="505641at2"/>
<accession>A0A7L5AIR5</accession>
<dbReference type="EMBL" id="CP017146">
    <property type="protein sequence ID" value="QHO70217.1"/>
    <property type="molecule type" value="Genomic_DNA"/>
</dbReference>
<dbReference type="Proteomes" id="UP000464507">
    <property type="component" value="Chromosome"/>
</dbReference>
<dbReference type="InterPro" id="IPR046540">
    <property type="entry name" value="DMFA2_C"/>
</dbReference>
<evidence type="ECO:0000256" key="1">
    <source>
        <dbReference type="ARBA" id="ARBA00022729"/>
    </source>
</evidence>
<dbReference type="KEGG" id="mant:BHD05_11735"/>
<feature type="domain" description="SbsA Ig-like" evidence="3">
    <location>
        <begin position="1777"/>
        <end position="1869"/>
    </location>
</feature>
<keyword evidence="1 2" id="KW-0732">Signal</keyword>
<evidence type="ECO:0008006" key="8">
    <source>
        <dbReference type="Google" id="ProtNLM"/>
    </source>
</evidence>
<dbReference type="Pfam" id="PF17957">
    <property type="entry name" value="Big_7"/>
    <property type="match status" value="1"/>
</dbReference>
<protein>
    <recommendedName>
        <fullName evidence="8">Ig-like domain-containing protein</fullName>
    </recommendedName>
</protein>
<sequence>MTALRARIILAGVSIAALVGSTVFVAGGSPAQAANHCTDGSSKIACENSKPGSAPSEWDITGAGDSSIQGFATDISVNIGNRIDFKVDTSASAYTVRIYRTGWYQGLGARLISNVTPSATLPQRQPGCITQASTALYDCGNWGVSASWNVPADAVSGVYVALLRRADTGGRSHITFIVRDDSSTADILFQTSDPTWHAYNTYGGASFYGGGAAGRAYKLSYNRPFNTRNGDTSRDFYFSSEYAQVRFLERNGYDVTYASGVDTDRNGGNLLNHKVFLSVGHDEYWSGAQRANIEAARDAGVNLQFLTGNEGYWRTRYEPAASTDATSYRTLVSYKETWSNAKIDPTSQWTGTWRDPRFAPQSAGGGLPENALTGTMYMVNYVDLPVTVSAAEGKNRLWRNTSLTSLASGTRAQLAPHTVGYESNEDLDNGFRPAGLIRLSTTSGNVPEYLQDFGTVVRSGTTTHHTTLYRAPSGALVFSSGSIQWAWGLDETHDGNGAPADSRMQQAQVNLLADMGAQPSTLMSGLVATQASSDRTPPTVSISSPAQNSTIANGSLVTVSGTAADVGGVVAGVEVSTDGGARWHPAQGTTNWSYSYSQRGSGAQSIRVRAIDDSANYPSTPASIGLSVPGPYSAFGNDVPKVVDSGDGTAVELGLRFSPEAAGFVTGVRFYKSAANLGVHTGSLWSSTGTRLATVTFSGETAAGWQTAKFSSAVAVAAGQTYVVSYTAPRGRYSLETYYWPYSATTTSPLSVTKPFGQPMPGVYGTPGQFPSESFDNSNYFVDVLFDTVDTTPLAAITQWPQPGMKDVPVSTNVSAAFSNPVVANSVTARVANPAGTNVAGTVSYNATTRTVQFTPSTALAGNTTYTVTLDAVASTGGALVTGRTWSFTTVDTRAVGDCPCSLFPGAVPAVLETADPGPVTLGVRFTALSTGTITGMKFYKGLGNTGTHTGTLWTASGQSLGTANFSNESASGWQFVNFAQPIAVQAGSDYVASYRANVGAYSSTVGAFGGAGFERGPLAVGTSAGLYTYSNGFPTSTSTTNYFVDVVFASSGTPTPLSVVSSSPTAGQTGVPQSAAISAVLSAAPSEPPTLTVSSSAGPVIGTVGWNATTRTVTFTPSSPLAASTPYTAQVAVAGTPVTGGSFSFTTAATTPTTGQFTLLGDQAPTTAASTDPDAVELGMAFTVSQPGTVTGIRFYKGTGNSGTHRGTLWSSTGQNLASVTFTNETATGWQTANLQSPVTLTVGQRYVVSYLAPNGRYALTSNYFTTPRTNGPIIADTTSNGRYRYGSTGGFPTASWNASNYFVDIVFVTGGTVEPVPVSVTSTSPTAGQTNITPSGTVSAVLSADSATGTPTLALTSAAGGVAGVSAYNPQTRTVSFTPNTVLAWSTQYTAAVTIGGSAVAGGNWSFTTAAAPVSGGEVFTLLGTQTPQVAAEADTSAVELGMAFTVSQAGQATGVRFYKGSGNGGTHVGSLWSATGQRLASVTFTGETTTGWQSASFASPVTLTAGSRYVVSYLAPQGRYAATANYFTTQRTSGPITADTTNNGRYLYGSAGGYPTGTWNATNYFVDVTFTTAAATPTTVTVTSRTPASGATGVAPTTTVTAQLANVGTRTPTLALTGPSGAVAGATNWNATAGTLTFTPSAALTANTSYTATVSIDGTVLAGSAWTFTTAAATPTTVTVTSRTPASGATGVAPTTTVTAQLANVGTRTPTLALTGPPGAVAGATNWNATAGTLTFTPSAALTANTSYTATVSIDGTVLAGSAWTFTTAAATPTTVTVTSRTPASGATGVAPTTTVTAQLANVGTRTPTLALTGPPVAVAGATNWNATAGTLTFTPSAALTANTSYTATVSIDGTVLAGSAWTFTTAAATPTTVTVTSRTPASGATGVAPTTTVTAQLANVGTRTPTLALTGPPGAVAGATNWNATAGTLTFTPSAPLAWSASYSAAIRIDGTALTGGGWSFTTAAVPPTVAVTTIFPENSTPVNANWDDPNAVQVGTRFQTSVAGTITGIRYYKGALNTGTHTGYLWNAAGQRLAQVSFTNETASGWQVATLSTAVAIVPGVEYRVSLHSTTGRYAVDLNGLSASISSGPLTTFAPGGAYTYSTNYPGTVTTHNFWVDAMFAANL</sequence>
<feature type="domain" description="SbsA Ig-like" evidence="3">
    <location>
        <begin position="1581"/>
        <end position="1673"/>
    </location>
</feature>
<evidence type="ECO:0000259" key="4">
    <source>
        <dbReference type="Pfam" id="PF13313"/>
    </source>
</evidence>
<keyword evidence="7" id="KW-1185">Reference proteome</keyword>
<feature type="domain" description="SbsA Ig-like" evidence="3">
    <location>
        <begin position="1679"/>
        <end position="1771"/>
    </location>
</feature>
<name>A0A7L5AIR5_9MICO</name>
<feature type="domain" description="SbsA Ig-like" evidence="3">
    <location>
        <begin position="1056"/>
        <end position="1148"/>
    </location>
</feature>
<feature type="domain" description="SbsA Ig-like" evidence="3">
    <location>
        <begin position="1875"/>
        <end position="1967"/>
    </location>
</feature>
<feature type="domain" description="DUF4082" evidence="4">
    <location>
        <begin position="907"/>
        <end position="1045"/>
    </location>
</feature>
<dbReference type="RefSeq" id="WP_161886604.1">
    <property type="nucleotide sequence ID" value="NZ_CP017146.1"/>
</dbReference>
<dbReference type="Pfam" id="PF20254">
    <property type="entry name" value="DMFA2_C"/>
    <property type="match status" value="1"/>
</dbReference>
<evidence type="ECO:0000313" key="6">
    <source>
        <dbReference type="EMBL" id="QHO70217.1"/>
    </source>
</evidence>
<evidence type="ECO:0000259" key="5">
    <source>
        <dbReference type="Pfam" id="PF20254"/>
    </source>
</evidence>